<dbReference type="RefSeq" id="WP_113931642.1">
    <property type="nucleotide sequence ID" value="NZ_JACCEU010000001.1"/>
</dbReference>
<dbReference type="PANTHER" id="PTHR30483">
    <property type="entry name" value="LEUCINE-SPECIFIC-BINDING PROTEIN"/>
    <property type="match status" value="1"/>
</dbReference>
<evidence type="ECO:0000313" key="6">
    <source>
        <dbReference type="Proteomes" id="UP000253628"/>
    </source>
</evidence>
<feature type="domain" description="Leucine-binding protein" evidence="4">
    <location>
        <begin position="34"/>
        <end position="363"/>
    </location>
</feature>
<reference evidence="5 6" key="1">
    <citation type="submission" date="2018-06" db="EMBL/GenBank/DDBJ databases">
        <title>Genomic Encyclopedia of Type Strains, Phase IV (KMG-IV): sequencing the most valuable type-strain genomes for metagenomic binning, comparative biology and taxonomic classification.</title>
        <authorList>
            <person name="Goeker M."/>
        </authorList>
    </citation>
    <scope>NUCLEOTIDE SEQUENCE [LARGE SCALE GENOMIC DNA]</scope>
    <source>
        <strain evidence="5 6">DSM 25520</strain>
    </source>
</reference>
<dbReference type="Pfam" id="PF13458">
    <property type="entry name" value="Peripla_BP_6"/>
    <property type="match status" value="1"/>
</dbReference>
<feature type="signal peptide" evidence="3">
    <location>
        <begin position="1"/>
        <end position="31"/>
    </location>
</feature>
<sequence>MSFSTKNTKVLRVVRSALAVGLLSAGAMAQAADLTIGVILPLSGPIAAQGISTTKGIKAGIEYQDTVKGHKIKMIQLDDASNPSLSTRNAHKLISQDNVDVLIGTGGVPGAMAMATVSRESKTPMVSFTPIGLGGDKAEWVVTTAQSGETMVSAVVDEMKRNGVKSVGYIGFADAWGDVAFAALKKFSAEAGIKVVADERYARADSSVAAQVLKVMAAKPDAVLGGGAGTPGALPYIGLHDRGYKGAIYGTHAILSPEFVKLVGDAGEGLIVPTGPALVGDQLPASNPSKAIIDDYRKAYKAANGEEPYDVFSAYAFDAWLVVTKAAERVPADIQPGTEAYRLALRDAIKTTKALPATEGVFTYSPASSFGDAKDSVVIVKLQKGKWLLQH</sequence>
<protein>
    <submittedName>
        <fullName evidence="5">Amino acid/amide ABC transporter substrate-binding protein (HAAT family)</fullName>
    </submittedName>
</protein>
<evidence type="ECO:0000259" key="4">
    <source>
        <dbReference type="Pfam" id="PF13458"/>
    </source>
</evidence>
<dbReference type="InterPro" id="IPR051010">
    <property type="entry name" value="BCAA_transport"/>
</dbReference>
<dbReference type="InterPro" id="IPR028081">
    <property type="entry name" value="Leu-bd"/>
</dbReference>
<comment type="similarity">
    <text evidence="1">Belongs to the leucine-binding protein family.</text>
</comment>
<dbReference type="Proteomes" id="UP000253628">
    <property type="component" value="Unassembled WGS sequence"/>
</dbReference>
<name>A0A366HKB2_9BURK</name>
<evidence type="ECO:0000313" key="5">
    <source>
        <dbReference type="EMBL" id="RBP43363.1"/>
    </source>
</evidence>
<keyword evidence="6" id="KW-1185">Reference proteome</keyword>
<evidence type="ECO:0000256" key="1">
    <source>
        <dbReference type="ARBA" id="ARBA00010062"/>
    </source>
</evidence>
<keyword evidence="2 3" id="KW-0732">Signal</keyword>
<dbReference type="PANTHER" id="PTHR30483:SF38">
    <property type="entry name" value="BLR7848 PROTEIN"/>
    <property type="match status" value="1"/>
</dbReference>
<proteinExistence type="inferred from homology"/>
<dbReference type="AlphaFoldDB" id="A0A366HKB2"/>
<dbReference type="OrthoDB" id="5290698at2"/>
<accession>A0A366HKB2</accession>
<evidence type="ECO:0000256" key="3">
    <source>
        <dbReference type="SAM" id="SignalP"/>
    </source>
</evidence>
<dbReference type="SUPFAM" id="SSF53822">
    <property type="entry name" value="Periplasmic binding protein-like I"/>
    <property type="match status" value="1"/>
</dbReference>
<dbReference type="CDD" id="cd06333">
    <property type="entry name" value="PBP1_ABC_RPA1789-like"/>
    <property type="match status" value="1"/>
</dbReference>
<evidence type="ECO:0000256" key="2">
    <source>
        <dbReference type="ARBA" id="ARBA00022729"/>
    </source>
</evidence>
<comment type="caution">
    <text evidence="5">The sequence shown here is derived from an EMBL/GenBank/DDBJ whole genome shotgun (WGS) entry which is preliminary data.</text>
</comment>
<dbReference type="Gene3D" id="3.40.50.2300">
    <property type="match status" value="2"/>
</dbReference>
<feature type="chain" id="PRO_5016966671" evidence="3">
    <location>
        <begin position="32"/>
        <end position="391"/>
    </location>
</feature>
<dbReference type="InterPro" id="IPR028082">
    <property type="entry name" value="Peripla_BP_I"/>
</dbReference>
<organism evidence="5 6">
    <name type="scientific">Eoetvoesiella caeni</name>
    <dbReference type="NCBI Taxonomy" id="645616"/>
    <lineage>
        <taxon>Bacteria</taxon>
        <taxon>Pseudomonadati</taxon>
        <taxon>Pseudomonadota</taxon>
        <taxon>Betaproteobacteria</taxon>
        <taxon>Burkholderiales</taxon>
        <taxon>Alcaligenaceae</taxon>
        <taxon>Eoetvoesiella</taxon>
    </lineage>
</organism>
<gene>
    <name evidence="5" type="ORF">DFR37_101495</name>
</gene>
<dbReference type="EMBL" id="QNRQ01000001">
    <property type="protein sequence ID" value="RBP43363.1"/>
    <property type="molecule type" value="Genomic_DNA"/>
</dbReference>